<name>A0ABS1Y9R0_9ACTN</name>
<evidence type="ECO:0000313" key="2">
    <source>
        <dbReference type="Proteomes" id="UP000622245"/>
    </source>
</evidence>
<sequence>MTGPAAGAHIFRNAIVTIDEVEYANQLRVARLVPDQPVSTYRPLVPDGVITDVDTPVWTFETSGLQINTAGGLAEALRAANGGKLEVVLQPKAGTGQKTATFTITALMPAFGGEQGSWLEQELSFPVDGQPVFGSSA</sequence>
<keyword evidence="2" id="KW-1185">Reference proteome</keyword>
<accession>A0ABS1Y9R0</accession>
<dbReference type="EMBL" id="JAEVHL010000002">
    <property type="protein sequence ID" value="MBM0274133.1"/>
    <property type="molecule type" value="Genomic_DNA"/>
</dbReference>
<dbReference type="Proteomes" id="UP000622245">
    <property type="component" value="Unassembled WGS sequence"/>
</dbReference>
<gene>
    <name evidence="1" type="ORF">JM949_00970</name>
</gene>
<reference evidence="1 2" key="1">
    <citation type="submission" date="2021-01" db="EMBL/GenBank/DDBJ databases">
        <title>Draft genome sequence of Micromonospora sp. strain STR1s_6.</title>
        <authorList>
            <person name="Karlyshev A."/>
            <person name="Jawad R."/>
        </authorList>
    </citation>
    <scope>NUCLEOTIDE SEQUENCE [LARGE SCALE GENOMIC DNA]</scope>
    <source>
        <strain evidence="1 2">STR1S-6</strain>
    </source>
</reference>
<evidence type="ECO:0000313" key="1">
    <source>
        <dbReference type="EMBL" id="MBM0274133.1"/>
    </source>
</evidence>
<dbReference type="RefSeq" id="WP_203146563.1">
    <property type="nucleotide sequence ID" value="NZ_JAEVHL010000002.1"/>
</dbReference>
<organism evidence="1 2">
    <name type="scientific">Micromonospora tarensis</name>
    <dbReference type="NCBI Taxonomy" id="2806100"/>
    <lineage>
        <taxon>Bacteria</taxon>
        <taxon>Bacillati</taxon>
        <taxon>Actinomycetota</taxon>
        <taxon>Actinomycetes</taxon>
        <taxon>Micromonosporales</taxon>
        <taxon>Micromonosporaceae</taxon>
        <taxon>Micromonospora</taxon>
    </lineage>
</organism>
<protein>
    <submittedName>
        <fullName evidence="1">Uncharacterized protein</fullName>
    </submittedName>
</protein>
<comment type="caution">
    <text evidence="1">The sequence shown here is derived from an EMBL/GenBank/DDBJ whole genome shotgun (WGS) entry which is preliminary data.</text>
</comment>
<proteinExistence type="predicted"/>